<reference evidence="1 2" key="1">
    <citation type="journal article" date="2020" name="Cell">
        <title>Large-Scale Comparative Analyses of Tick Genomes Elucidate Their Genetic Diversity and Vector Capacities.</title>
        <authorList>
            <consortium name="Tick Genome and Microbiome Consortium (TIGMIC)"/>
            <person name="Jia N."/>
            <person name="Wang J."/>
            <person name="Shi W."/>
            <person name="Du L."/>
            <person name="Sun Y."/>
            <person name="Zhan W."/>
            <person name="Jiang J.F."/>
            <person name="Wang Q."/>
            <person name="Zhang B."/>
            <person name="Ji P."/>
            <person name="Bell-Sakyi L."/>
            <person name="Cui X.M."/>
            <person name="Yuan T.T."/>
            <person name="Jiang B.G."/>
            <person name="Yang W.F."/>
            <person name="Lam T.T."/>
            <person name="Chang Q.C."/>
            <person name="Ding S.J."/>
            <person name="Wang X.J."/>
            <person name="Zhu J.G."/>
            <person name="Ruan X.D."/>
            <person name="Zhao L."/>
            <person name="Wei J.T."/>
            <person name="Ye R.Z."/>
            <person name="Que T.C."/>
            <person name="Du C.H."/>
            <person name="Zhou Y.H."/>
            <person name="Cheng J.X."/>
            <person name="Dai P.F."/>
            <person name="Guo W.B."/>
            <person name="Han X.H."/>
            <person name="Huang E.J."/>
            <person name="Li L.F."/>
            <person name="Wei W."/>
            <person name="Gao Y.C."/>
            <person name="Liu J.Z."/>
            <person name="Shao H.Z."/>
            <person name="Wang X."/>
            <person name="Wang C.C."/>
            <person name="Yang T.C."/>
            <person name="Huo Q.B."/>
            <person name="Li W."/>
            <person name="Chen H.Y."/>
            <person name="Chen S.E."/>
            <person name="Zhou L.G."/>
            <person name="Ni X.B."/>
            <person name="Tian J.H."/>
            <person name="Sheng Y."/>
            <person name="Liu T."/>
            <person name="Pan Y.S."/>
            <person name="Xia L.Y."/>
            <person name="Li J."/>
            <person name="Zhao F."/>
            <person name="Cao W.C."/>
        </authorList>
    </citation>
    <scope>NUCLEOTIDE SEQUENCE [LARGE SCALE GENOMIC DNA]</scope>
    <source>
        <strain evidence="1">Iper-2018</strain>
    </source>
</reference>
<organism evidence="1 2">
    <name type="scientific">Ixodes persulcatus</name>
    <name type="common">Taiga tick</name>
    <dbReference type="NCBI Taxonomy" id="34615"/>
    <lineage>
        <taxon>Eukaryota</taxon>
        <taxon>Metazoa</taxon>
        <taxon>Ecdysozoa</taxon>
        <taxon>Arthropoda</taxon>
        <taxon>Chelicerata</taxon>
        <taxon>Arachnida</taxon>
        <taxon>Acari</taxon>
        <taxon>Parasitiformes</taxon>
        <taxon>Ixodida</taxon>
        <taxon>Ixodoidea</taxon>
        <taxon>Ixodidae</taxon>
        <taxon>Ixodinae</taxon>
        <taxon>Ixodes</taxon>
    </lineage>
</organism>
<evidence type="ECO:0000313" key="2">
    <source>
        <dbReference type="Proteomes" id="UP000805193"/>
    </source>
</evidence>
<gene>
    <name evidence="1" type="ORF">HPB47_028385</name>
</gene>
<accession>A0AC60PTG1</accession>
<proteinExistence type="predicted"/>
<sequence>LTFTGKNIQLFGFSGCRWMKRCSPQVPKAMKIASRKLLLVVIVAAVPEWCFCQEQNITLVAFTDGSFGCPGENVRCTSFCERQSLIGMVIDTCIGSECFCMGNMTKEDVLNSPPYRDFIKM</sequence>
<keyword evidence="2" id="KW-1185">Reference proteome</keyword>
<comment type="caution">
    <text evidence="1">The sequence shown here is derived from an EMBL/GenBank/DDBJ whole genome shotgun (WGS) entry which is preliminary data.</text>
</comment>
<name>A0AC60PTG1_IXOPE</name>
<feature type="non-terminal residue" evidence="1">
    <location>
        <position position="1"/>
    </location>
</feature>
<evidence type="ECO:0000313" key="1">
    <source>
        <dbReference type="EMBL" id="KAG0424396.1"/>
    </source>
</evidence>
<protein>
    <submittedName>
        <fullName evidence="1">Uncharacterized protein</fullName>
    </submittedName>
</protein>
<dbReference type="EMBL" id="JABSTQ010009977">
    <property type="protein sequence ID" value="KAG0424396.1"/>
    <property type="molecule type" value="Genomic_DNA"/>
</dbReference>
<dbReference type="Proteomes" id="UP000805193">
    <property type="component" value="Unassembled WGS sequence"/>
</dbReference>